<dbReference type="EC" id="2.7.1.-" evidence="7"/>
<keyword evidence="8" id="KW-1185">Reference proteome</keyword>
<comment type="caution">
    <text evidence="7">The sequence shown here is derived from an EMBL/GenBank/DDBJ whole genome shotgun (WGS) entry which is preliminary data.</text>
</comment>
<dbReference type="Pfam" id="PF00294">
    <property type="entry name" value="PfkB"/>
    <property type="match status" value="1"/>
</dbReference>
<evidence type="ECO:0000313" key="8">
    <source>
        <dbReference type="Proteomes" id="UP001596512"/>
    </source>
</evidence>
<keyword evidence="5" id="KW-0067">ATP-binding</keyword>
<evidence type="ECO:0000256" key="1">
    <source>
        <dbReference type="ARBA" id="ARBA00010688"/>
    </source>
</evidence>
<dbReference type="GO" id="GO:0016301">
    <property type="term" value="F:kinase activity"/>
    <property type="evidence" value="ECO:0007669"/>
    <property type="project" value="UniProtKB-KW"/>
</dbReference>
<evidence type="ECO:0000256" key="3">
    <source>
        <dbReference type="ARBA" id="ARBA00022741"/>
    </source>
</evidence>
<dbReference type="InterPro" id="IPR050306">
    <property type="entry name" value="PfkB_Carbo_kinase"/>
</dbReference>
<dbReference type="SUPFAM" id="SSF53613">
    <property type="entry name" value="Ribokinase-like"/>
    <property type="match status" value="1"/>
</dbReference>
<gene>
    <name evidence="7" type="ORF">ACFQV2_25835</name>
</gene>
<dbReference type="PANTHER" id="PTHR43085:SF1">
    <property type="entry name" value="PSEUDOURIDINE KINASE-RELATED"/>
    <property type="match status" value="1"/>
</dbReference>
<sequence>MITVVGEALVDVVPDGDGGAKAHPGGSPANVAVGLARLGAPVTLVTSYGDDPYGELVDAHLRGNGVTVHRGHDGGPTSVAEVTLDADGVAQYDFRIDWRLDGADLPPSVCLHTGSIAAVLEPGATAVEALVRATRPRAVVSYDPNCRPSLMGAPDAARPRIERLVALADVVKVSEEDLAWLHPGRPYAEVAREWLALGPAVVVVTCGGEGSFGVAAAGRRAARRPG</sequence>
<dbReference type="PRINTS" id="PR00990">
    <property type="entry name" value="RIBOKINASE"/>
</dbReference>
<dbReference type="InterPro" id="IPR011611">
    <property type="entry name" value="PfkB_dom"/>
</dbReference>
<evidence type="ECO:0000256" key="4">
    <source>
        <dbReference type="ARBA" id="ARBA00022777"/>
    </source>
</evidence>
<dbReference type="InterPro" id="IPR002139">
    <property type="entry name" value="Ribo/fructo_kinase"/>
</dbReference>
<dbReference type="CDD" id="cd01167">
    <property type="entry name" value="bac_FRK"/>
    <property type="match status" value="1"/>
</dbReference>
<evidence type="ECO:0000259" key="6">
    <source>
        <dbReference type="Pfam" id="PF00294"/>
    </source>
</evidence>
<dbReference type="Gene3D" id="3.40.1190.20">
    <property type="match status" value="1"/>
</dbReference>
<keyword evidence="2 7" id="KW-0808">Transferase</keyword>
<keyword evidence="3" id="KW-0547">Nucleotide-binding</keyword>
<keyword evidence="4 7" id="KW-0418">Kinase</keyword>
<evidence type="ECO:0000313" key="7">
    <source>
        <dbReference type="EMBL" id="MFC7616381.1"/>
    </source>
</evidence>
<dbReference type="InterPro" id="IPR002173">
    <property type="entry name" value="Carboh/pur_kinase_PfkB_CS"/>
</dbReference>
<reference evidence="8" key="1">
    <citation type="journal article" date="2019" name="Int. J. Syst. Evol. Microbiol.">
        <title>The Global Catalogue of Microorganisms (GCM) 10K type strain sequencing project: providing services to taxonomists for standard genome sequencing and annotation.</title>
        <authorList>
            <consortium name="The Broad Institute Genomics Platform"/>
            <consortium name="The Broad Institute Genome Sequencing Center for Infectious Disease"/>
            <person name="Wu L."/>
            <person name="Ma J."/>
        </authorList>
    </citation>
    <scope>NUCLEOTIDE SEQUENCE [LARGE SCALE GENOMIC DNA]</scope>
    <source>
        <strain evidence="8">JCM 17695</strain>
    </source>
</reference>
<dbReference type="InterPro" id="IPR029056">
    <property type="entry name" value="Ribokinase-like"/>
</dbReference>
<dbReference type="PROSITE" id="PS00583">
    <property type="entry name" value="PFKB_KINASES_1"/>
    <property type="match status" value="1"/>
</dbReference>
<dbReference type="EMBL" id="JBHTEY010000004">
    <property type="protein sequence ID" value="MFC7616381.1"/>
    <property type="molecule type" value="Genomic_DNA"/>
</dbReference>
<protein>
    <submittedName>
        <fullName evidence="7">Carbohydrate kinase</fullName>
        <ecNumber evidence="7">2.7.1.-</ecNumber>
    </submittedName>
</protein>
<organism evidence="7 8">
    <name type="scientific">Actinokineospora soli</name>
    <dbReference type="NCBI Taxonomy" id="1048753"/>
    <lineage>
        <taxon>Bacteria</taxon>
        <taxon>Bacillati</taxon>
        <taxon>Actinomycetota</taxon>
        <taxon>Actinomycetes</taxon>
        <taxon>Pseudonocardiales</taxon>
        <taxon>Pseudonocardiaceae</taxon>
        <taxon>Actinokineospora</taxon>
    </lineage>
</organism>
<dbReference type="PANTHER" id="PTHR43085">
    <property type="entry name" value="HEXOKINASE FAMILY MEMBER"/>
    <property type="match status" value="1"/>
</dbReference>
<comment type="similarity">
    <text evidence="1">Belongs to the carbohydrate kinase PfkB family.</text>
</comment>
<dbReference type="Proteomes" id="UP001596512">
    <property type="component" value="Unassembled WGS sequence"/>
</dbReference>
<evidence type="ECO:0000256" key="2">
    <source>
        <dbReference type="ARBA" id="ARBA00022679"/>
    </source>
</evidence>
<proteinExistence type="inferred from homology"/>
<name>A0ABW2TSD0_9PSEU</name>
<evidence type="ECO:0000256" key="5">
    <source>
        <dbReference type="ARBA" id="ARBA00022840"/>
    </source>
</evidence>
<accession>A0ABW2TSD0</accession>
<feature type="domain" description="Carbohydrate kinase PfkB" evidence="6">
    <location>
        <begin position="2"/>
        <end position="214"/>
    </location>
</feature>